<dbReference type="Pfam" id="PF00225">
    <property type="entry name" value="Kinesin"/>
    <property type="match status" value="1"/>
</dbReference>
<dbReference type="Proteomes" id="UP000886595">
    <property type="component" value="Unassembled WGS sequence"/>
</dbReference>
<dbReference type="InterPro" id="IPR019821">
    <property type="entry name" value="Kinesin_motor_CS"/>
</dbReference>
<dbReference type="InterPro" id="IPR036961">
    <property type="entry name" value="Kinesin_motor_dom_sf"/>
</dbReference>
<dbReference type="InterPro" id="IPR027417">
    <property type="entry name" value="P-loop_NTPase"/>
</dbReference>
<feature type="compositionally biased region" description="Basic and acidic residues" evidence="8">
    <location>
        <begin position="590"/>
        <end position="609"/>
    </location>
</feature>
<keyword evidence="4 6" id="KW-0067">ATP-binding</keyword>
<dbReference type="SMART" id="SM00129">
    <property type="entry name" value="KISc"/>
    <property type="match status" value="1"/>
</dbReference>
<dbReference type="AlphaFoldDB" id="A0A8X7NWY7"/>
<feature type="compositionally biased region" description="Polar residues" evidence="8">
    <location>
        <begin position="840"/>
        <end position="849"/>
    </location>
</feature>
<name>A0A8X7NWY7_BRACI</name>
<dbReference type="GO" id="GO:0008017">
    <property type="term" value="F:microtubule binding"/>
    <property type="evidence" value="ECO:0007669"/>
    <property type="project" value="InterPro"/>
</dbReference>
<feature type="compositionally biased region" description="Basic and acidic residues" evidence="8">
    <location>
        <begin position="854"/>
        <end position="881"/>
    </location>
</feature>
<evidence type="ECO:0000256" key="4">
    <source>
        <dbReference type="ARBA" id="ARBA00022840"/>
    </source>
</evidence>
<feature type="compositionally biased region" description="Basic and acidic residues" evidence="8">
    <location>
        <begin position="725"/>
        <end position="739"/>
    </location>
</feature>
<keyword evidence="3 6" id="KW-0547">Nucleotide-binding</keyword>
<dbReference type="PANTHER" id="PTHR47968:SF21">
    <property type="entry name" value="KINESIN-LIKE PROTEIN KIN-7I"/>
    <property type="match status" value="1"/>
</dbReference>
<dbReference type="InterPro" id="IPR021881">
    <property type="entry name" value="NACK_C"/>
</dbReference>
<keyword evidence="11" id="KW-1185">Reference proteome</keyword>
<comment type="similarity">
    <text evidence="1">Belongs to the TRAFAC class myosin-kinesin ATPase superfamily. Kinesin family. KIN-7 subfamily.</text>
</comment>
<feature type="binding site" evidence="6">
    <location>
        <begin position="119"/>
        <end position="126"/>
    </location>
    <ligand>
        <name>ATP</name>
        <dbReference type="ChEBI" id="CHEBI:30616"/>
    </ligand>
</feature>
<protein>
    <recommendedName>
        <fullName evidence="9">Kinesin motor domain-containing protein</fullName>
    </recommendedName>
</protein>
<evidence type="ECO:0000256" key="2">
    <source>
        <dbReference type="ARBA" id="ARBA00022701"/>
    </source>
</evidence>
<feature type="compositionally biased region" description="Acidic residues" evidence="8">
    <location>
        <begin position="703"/>
        <end position="718"/>
    </location>
</feature>
<dbReference type="GO" id="GO:0005874">
    <property type="term" value="C:microtubule"/>
    <property type="evidence" value="ECO:0007669"/>
    <property type="project" value="UniProtKB-KW"/>
</dbReference>
<evidence type="ECO:0000256" key="7">
    <source>
        <dbReference type="SAM" id="Coils"/>
    </source>
</evidence>
<dbReference type="InterPro" id="IPR027640">
    <property type="entry name" value="Kinesin-like_fam"/>
</dbReference>
<dbReference type="SUPFAM" id="SSF52540">
    <property type="entry name" value="P-loop containing nucleoside triphosphate hydrolases"/>
    <property type="match status" value="1"/>
</dbReference>
<feature type="compositionally biased region" description="Acidic residues" evidence="8">
    <location>
        <begin position="626"/>
        <end position="641"/>
    </location>
</feature>
<proteinExistence type="inferred from homology"/>
<evidence type="ECO:0000256" key="8">
    <source>
        <dbReference type="SAM" id="MobiDB-lite"/>
    </source>
</evidence>
<dbReference type="GO" id="GO:0005524">
    <property type="term" value="F:ATP binding"/>
    <property type="evidence" value="ECO:0007669"/>
    <property type="project" value="UniProtKB-UniRule"/>
</dbReference>
<gene>
    <name evidence="10" type="ORF">Bca52824_090870</name>
</gene>
<feature type="compositionally biased region" description="Basic and acidic residues" evidence="8">
    <location>
        <begin position="1032"/>
        <end position="1054"/>
    </location>
</feature>
<dbReference type="CDD" id="cd01374">
    <property type="entry name" value="KISc_CENP_E"/>
    <property type="match status" value="1"/>
</dbReference>
<reference evidence="10 11" key="1">
    <citation type="submission" date="2020-02" db="EMBL/GenBank/DDBJ databases">
        <authorList>
            <person name="Ma Q."/>
            <person name="Huang Y."/>
            <person name="Song X."/>
            <person name="Pei D."/>
        </authorList>
    </citation>
    <scope>NUCLEOTIDE SEQUENCE [LARGE SCALE GENOMIC DNA]</scope>
    <source>
        <strain evidence="10">Sxm20200214</strain>
        <tissue evidence="10">Leaf</tissue>
    </source>
</reference>
<evidence type="ECO:0000259" key="9">
    <source>
        <dbReference type="PROSITE" id="PS50067"/>
    </source>
</evidence>
<keyword evidence="2" id="KW-0493">Microtubule</keyword>
<feature type="compositionally biased region" description="Basic and acidic residues" evidence="8">
    <location>
        <begin position="782"/>
        <end position="818"/>
    </location>
</feature>
<feature type="region of interest" description="Disordered" evidence="8">
    <location>
        <begin position="430"/>
        <end position="456"/>
    </location>
</feature>
<feature type="compositionally biased region" description="Polar residues" evidence="8">
    <location>
        <begin position="684"/>
        <end position="694"/>
    </location>
</feature>
<feature type="compositionally biased region" description="Acidic residues" evidence="8">
    <location>
        <begin position="757"/>
        <end position="768"/>
    </location>
</feature>
<evidence type="ECO:0000313" key="10">
    <source>
        <dbReference type="EMBL" id="KAG2240380.1"/>
    </source>
</evidence>
<evidence type="ECO:0000256" key="3">
    <source>
        <dbReference type="ARBA" id="ARBA00022741"/>
    </source>
</evidence>
<dbReference type="GO" id="GO:0007018">
    <property type="term" value="P:microtubule-based movement"/>
    <property type="evidence" value="ECO:0007669"/>
    <property type="project" value="InterPro"/>
</dbReference>
<feature type="coiled-coil region" evidence="7">
    <location>
        <begin position="365"/>
        <end position="392"/>
    </location>
</feature>
<sequence>MSAAGGGEEKILVSVRVRPLNEKEKTRNDRCDWECINNTTIICNAHNLSDKPSFTFDKVFGFECPTKQVYDDGAKEVALCVLSGINGKKHNLNSFDILLLDHVIMEMVVVVAASIFAYGQTSSGKTYTMTGITGFAINDIFLYIDKHKQERKFTLKFSAMEIYNEAVRDLLCEDNNNPLRLLDDPERGTVVEKLKEETITDRNHLEELISICETQRKIGETSLNETSSRSHQILRLTIESSKREVSPESSAILAASVCFVDLAGSERASQTLSAGSRLKEGCHINRSLLTLGTVIRKLSKGKHGHIPYRDSKLTRILQNSLGGNARTAIICTMSPARSHLEQSRNTLLFATCAKEVSTNAQVNMVVSEKALVKQLQRELMRMENELKNLGLGSSSSSTPDEFHILLKQKEELIWQRDVAQSRVENLLKSAAEEQSSSSSMDYSRRKSYDSTDFDEPRMLNNFGKSNLYSPEEDGFLLDDTTPRIPEQELSNKWEEMAQRTIQEPEDACKEVRCIEENSERVIIQDTLDNIVEKKVESLSDENENMESKKESADSFLEKIDTEKSSYAKDEAQDELTITELAEEIQETEQSLEKQRQSPKKEDMEKKMSKDQPCVVEYKQNYKSSMADEDEDAMESEKEDADSSLNAKLEAQDELTVHKFVEEVQETEEPVEKQRQSSKKEDMEQNLSEDQSCLENKQHCESLMADDNEAIDSEKEDADSYLSAKLEAKDVESEAMKSEKEDTDSFLSAKLEAKDVESEAMESEKEDTDSSLKTVDTEMSLSAKHEAKDEPTTKKSAEATEKSVEKQRRSLQKEDDLEHNLWPMANEIEAMESEKEDTDSSLKTVDTELSLSAKPEVKVEPTINKLEEDHETKQCVEKEETKPSLFPKEQSGQHAQVHGGSDKDEETYEALKNKVKEMQKTIEYFMSMHSAEENMSPSFNTIDDKTSPGDSLKMMRKSRSCRESLLFTKAAAAAASGRFTFNTSNNSSFDLDNTVVSTDAQSSKDSDTETSGGSFHEFMAGLKQMAMQRHSRHESDTEVEKTKLERADDRDRTKAEFERQQSQIIELWGVCNVPLVHRTYFFLLFKGDPSDFVYMEVELRRLSFLKDSPEMVRKQSAKTLAREREWLGKQIPRKFGRKEREEVYKKWGVDLSSKQRSMQVTHKAWTNTKDVEHCKESASLVATLVGFDESNMTPKEMFGLSFSPTTTLNIKPSGWRLSNSFSRISLTGGL</sequence>
<evidence type="ECO:0000256" key="5">
    <source>
        <dbReference type="ARBA" id="ARBA00023175"/>
    </source>
</evidence>
<feature type="compositionally biased region" description="Basic and acidic residues" evidence="8">
    <location>
        <begin position="669"/>
        <end position="682"/>
    </location>
</feature>
<keyword evidence="7" id="KW-0175">Coiled coil</keyword>
<evidence type="ECO:0000313" key="11">
    <source>
        <dbReference type="Proteomes" id="UP000886595"/>
    </source>
</evidence>
<feature type="region of interest" description="Disordered" evidence="8">
    <location>
        <begin position="1030"/>
        <end position="1054"/>
    </location>
</feature>
<evidence type="ECO:0000256" key="6">
    <source>
        <dbReference type="PROSITE-ProRule" id="PRU00283"/>
    </source>
</evidence>
<dbReference type="PROSITE" id="PS00411">
    <property type="entry name" value="KINESIN_MOTOR_1"/>
    <property type="match status" value="1"/>
</dbReference>
<keyword evidence="5 6" id="KW-0505">Motor protein</keyword>
<feature type="compositionally biased region" description="Low complexity" evidence="8">
    <location>
        <begin position="430"/>
        <end position="441"/>
    </location>
</feature>
<feature type="compositionally biased region" description="Basic and acidic residues" evidence="8">
    <location>
        <begin position="442"/>
        <end position="456"/>
    </location>
</feature>
<dbReference type="EMBL" id="JAAMPC010001582">
    <property type="protein sequence ID" value="KAG2240380.1"/>
    <property type="molecule type" value="Genomic_DNA"/>
</dbReference>
<feature type="region of interest" description="Disordered" evidence="8">
    <location>
        <begin position="563"/>
        <end position="906"/>
    </location>
</feature>
<dbReference type="OrthoDB" id="3176171at2759"/>
<dbReference type="PRINTS" id="PR00380">
    <property type="entry name" value="KINESINHEAVY"/>
</dbReference>
<feature type="domain" description="Kinesin motor" evidence="9">
    <location>
        <begin position="10"/>
        <end position="356"/>
    </location>
</feature>
<dbReference type="GO" id="GO:0003777">
    <property type="term" value="F:microtubule motor activity"/>
    <property type="evidence" value="ECO:0007669"/>
    <property type="project" value="InterPro"/>
</dbReference>
<organism evidence="10 11">
    <name type="scientific">Brassica carinata</name>
    <name type="common">Ethiopian mustard</name>
    <name type="synonym">Abyssinian cabbage</name>
    <dbReference type="NCBI Taxonomy" id="52824"/>
    <lineage>
        <taxon>Eukaryota</taxon>
        <taxon>Viridiplantae</taxon>
        <taxon>Streptophyta</taxon>
        <taxon>Embryophyta</taxon>
        <taxon>Tracheophyta</taxon>
        <taxon>Spermatophyta</taxon>
        <taxon>Magnoliopsida</taxon>
        <taxon>eudicotyledons</taxon>
        <taxon>Gunneridae</taxon>
        <taxon>Pentapetalae</taxon>
        <taxon>rosids</taxon>
        <taxon>malvids</taxon>
        <taxon>Brassicales</taxon>
        <taxon>Brassicaceae</taxon>
        <taxon>Brassiceae</taxon>
        <taxon>Brassica</taxon>
    </lineage>
</organism>
<feature type="compositionally biased region" description="Acidic residues" evidence="8">
    <location>
        <begin position="828"/>
        <end position="838"/>
    </location>
</feature>
<evidence type="ECO:0000256" key="1">
    <source>
        <dbReference type="ARBA" id="ARBA00007310"/>
    </source>
</evidence>
<dbReference type="FunFam" id="3.40.850.10:FF:000283">
    <property type="entry name" value="Putative inactive kinesin-like protein KIN-7B"/>
    <property type="match status" value="1"/>
</dbReference>
<comment type="caution">
    <text evidence="10">The sequence shown here is derived from an EMBL/GenBank/DDBJ whole genome shotgun (WGS) entry which is preliminary data.</text>
</comment>
<dbReference type="PROSITE" id="PS50067">
    <property type="entry name" value="KINESIN_MOTOR_2"/>
    <property type="match status" value="1"/>
</dbReference>
<dbReference type="Pfam" id="PF11995">
    <property type="entry name" value="DUF3490"/>
    <property type="match status" value="1"/>
</dbReference>
<feature type="compositionally biased region" description="Polar residues" evidence="8">
    <location>
        <begin position="770"/>
        <end position="779"/>
    </location>
</feature>
<accession>A0A8X7NWY7</accession>
<dbReference type="Gene3D" id="3.40.850.10">
    <property type="entry name" value="Kinesin motor domain"/>
    <property type="match status" value="1"/>
</dbReference>
<dbReference type="PANTHER" id="PTHR47968">
    <property type="entry name" value="CENTROMERE PROTEIN E"/>
    <property type="match status" value="1"/>
</dbReference>
<dbReference type="InterPro" id="IPR001752">
    <property type="entry name" value="Kinesin_motor_dom"/>
</dbReference>